<dbReference type="InterPro" id="IPR019494">
    <property type="entry name" value="FIST_C"/>
</dbReference>
<evidence type="ECO:0000259" key="1">
    <source>
        <dbReference type="SMART" id="SM00897"/>
    </source>
</evidence>
<gene>
    <name evidence="3" type="ORF">MAGMO_0606</name>
</gene>
<dbReference type="SMART" id="SM01204">
    <property type="entry name" value="FIST_C"/>
    <property type="match status" value="1"/>
</dbReference>
<dbReference type="AlphaFoldDB" id="A0A1S7LCZ6"/>
<organism evidence="3">
    <name type="scientific">Magnetococcus massalia (strain MO-1)</name>
    <dbReference type="NCBI Taxonomy" id="451514"/>
    <lineage>
        <taxon>Bacteria</taxon>
        <taxon>Pseudomonadati</taxon>
        <taxon>Pseudomonadota</taxon>
        <taxon>Magnetococcia</taxon>
        <taxon>Magnetococcales</taxon>
        <taxon>Magnetococcaceae</taxon>
        <taxon>Magnetococcus</taxon>
    </lineage>
</organism>
<proteinExistence type="predicted"/>
<reference evidence="3" key="1">
    <citation type="submission" date="2015-04" db="EMBL/GenBank/DDBJ databases">
        <authorList>
            <person name="Syromyatnikov M.Y."/>
            <person name="Popov V.N."/>
        </authorList>
    </citation>
    <scope>NUCLEOTIDE SEQUENCE</scope>
    <source>
        <strain evidence="3">MO-1</strain>
    </source>
</reference>
<evidence type="ECO:0000313" key="3">
    <source>
        <dbReference type="EMBL" id="CRH04810.1"/>
    </source>
</evidence>
<dbReference type="Pfam" id="PF10442">
    <property type="entry name" value="FIST_C"/>
    <property type="match status" value="1"/>
</dbReference>
<dbReference type="EMBL" id="LO017727">
    <property type="protein sequence ID" value="CRH04810.1"/>
    <property type="molecule type" value="Genomic_DNA"/>
</dbReference>
<dbReference type="PANTHER" id="PTHR40252:SF2">
    <property type="entry name" value="BLR0328 PROTEIN"/>
    <property type="match status" value="1"/>
</dbReference>
<protein>
    <submittedName>
        <fullName evidence="3">Putative FIST N domain and FIST C domain containing signal transduction protein</fullName>
    </submittedName>
</protein>
<dbReference type="Pfam" id="PF08495">
    <property type="entry name" value="FIST"/>
    <property type="match status" value="1"/>
</dbReference>
<feature type="domain" description="FIST C-domain" evidence="2">
    <location>
        <begin position="233"/>
        <end position="365"/>
    </location>
</feature>
<dbReference type="SMART" id="SM00897">
    <property type="entry name" value="FIST"/>
    <property type="match status" value="1"/>
</dbReference>
<name>A0A1S7LCZ6_MAGMO</name>
<sequence length="383" mass="42501">MPTPASAIRHGSTMLTDAQAAVDDLYRQLVQDEMAGVLFFCSSEYDLTALQQAMAQRFGDTLVMGSTSAGEIDTHYQRSGISGLSFAKQQFALHSAFVENSKLFSMADAEQLVSDIRQQLCFNSRLNPEKMFGFLMVDGLNLSEEIVTAYLYSALDGIPMIGGSAGDDLKFESTQLYHQGHFYSGAAHLLLVESKLPFETFQSQHFEPTETSFIVTEATPAERTVQEINAIPAAEAYASFLGLTVDQLEPGIFSQHPIMLRFNQQWHIRSIQKVLDDGSLKFYCAIEDGLPMTLGRSRTFTDTLEQLVEQIEAKFSTIALTLGCDCILRKLAFLELNESDQQRVEALLKRIRMVGFNTYGEQFNGLHVNQTLTGVVIGTPHDG</sequence>
<accession>A0A1S7LCZ6</accession>
<evidence type="ECO:0000259" key="2">
    <source>
        <dbReference type="SMART" id="SM01204"/>
    </source>
</evidence>
<feature type="domain" description="FIST" evidence="1">
    <location>
        <begin position="33"/>
        <end position="232"/>
    </location>
</feature>
<dbReference type="PANTHER" id="PTHR40252">
    <property type="entry name" value="BLR0328 PROTEIN"/>
    <property type="match status" value="1"/>
</dbReference>
<dbReference type="InterPro" id="IPR013702">
    <property type="entry name" value="FIST_domain_N"/>
</dbReference>